<feature type="compositionally biased region" description="Polar residues" evidence="1">
    <location>
        <begin position="28"/>
        <end position="75"/>
    </location>
</feature>
<accession>Q4UBJ4</accession>
<organism evidence="2 3">
    <name type="scientific">Theileria annulata</name>
    <dbReference type="NCBI Taxonomy" id="5874"/>
    <lineage>
        <taxon>Eukaryota</taxon>
        <taxon>Sar</taxon>
        <taxon>Alveolata</taxon>
        <taxon>Apicomplexa</taxon>
        <taxon>Aconoidasida</taxon>
        <taxon>Piroplasmida</taxon>
        <taxon>Theileriidae</taxon>
        <taxon>Theileria</taxon>
    </lineage>
</organism>
<protein>
    <recommendedName>
        <fullName evidence="4">Clathrin light chain</fullName>
    </recommendedName>
</protein>
<dbReference type="RefSeq" id="XP_955283.1">
    <property type="nucleotide sequence ID" value="XM_950190.1"/>
</dbReference>
<dbReference type="VEuPathDB" id="PiroplasmaDB:TA18380"/>
<proteinExistence type="predicted"/>
<gene>
    <name evidence="2" type="ORF">TA18380</name>
</gene>
<keyword evidence="3" id="KW-1185">Reference proteome</keyword>
<dbReference type="AlphaFoldDB" id="Q4UBJ4"/>
<dbReference type="Proteomes" id="UP000001950">
    <property type="component" value="Chromosome 3"/>
</dbReference>
<reference evidence="2 3" key="1">
    <citation type="journal article" date="2005" name="Science">
        <title>Genome of the host-cell transforming parasite Theileria annulata compared with T. parva.</title>
        <authorList>
            <person name="Pain A."/>
            <person name="Renauld H."/>
            <person name="Berriman M."/>
            <person name="Murphy L."/>
            <person name="Yeats C.A."/>
            <person name="Weir W."/>
            <person name="Kerhornou A."/>
            <person name="Aslett M."/>
            <person name="Bishop R."/>
            <person name="Bouchier C."/>
            <person name="Cochet M."/>
            <person name="Coulson R.M.R."/>
            <person name="Cronin A."/>
            <person name="de Villiers E.P."/>
            <person name="Fraser A."/>
            <person name="Fosker N."/>
            <person name="Gardner M."/>
            <person name="Goble A."/>
            <person name="Griffiths-Jones S."/>
            <person name="Harris D.E."/>
            <person name="Katzer F."/>
            <person name="Larke N."/>
            <person name="Lord A."/>
            <person name="Maser P."/>
            <person name="McKellar S."/>
            <person name="Mooney P."/>
            <person name="Morton F."/>
            <person name="Nene V."/>
            <person name="O'Neil S."/>
            <person name="Price C."/>
            <person name="Quail M.A."/>
            <person name="Rabbinowitsch E."/>
            <person name="Rawlings N.D."/>
            <person name="Rutter S."/>
            <person name="Saunders D."/>
            <person name="Seeger K."/>
            <person name="Shah T."/>
            <person name="Squares R."/>
            <person name="Squares S."/>
            <person name="Tivey A."/>
            <person name="Walker A.R."/>
            <person name="Woodward J."/>
            <person name="Dobbelaere D.A.E."/>
            <person name="Langsley G."/>
            <person name="Rajandream M.A."/>
            <person name="McKeever D."/>
            <person name="Shiels B."/>
            <person name="Tait A."/>
            <person name="Barrell B.G."/>
            <person name="Hall N."/>
        </authorList>
    </citation>
    <scope>NUCLEOTIDE SEQUENCE [LARGE SCALE GENOMIC DNA]</scope>
    <source>
        <strain evidence="3">Ankara</strain>
    </source>
</reference>
<evidence type="ECO:0000313" key="2">
    <source>
        <dbReference type="EMBL" id="CAI75807.1"/>
    </source>
</evidence>
<dbReference type="KEGG" id="tan:TA18380"/>
<evidence type="ECO:0008006" key="4">
    <source>
        <dbReference type="Google" id="ProtNLM"/>
    </source>
</evidence>
<evidence type="ECO:0000256" key="1">
    <source>
        <dbReference type="SAM" id="MobiDB-lite"/>
    </source>
</evidence>
<dbReference type="EMBL" id="CR940352">
    <property type="protein sequence ID" value="CAI75807.1"/>
    <property type="molecule type" value="Genomic_DNA"/>
</dbReference>
<dbReference type="OMA" id="QWHKNRK"/>
<name>Q4UBJ4_THEAN</name>
<evidence type="ECO:0000313" key="3">
    <source>
        <dbReference type="Proteomes" id="UP000001950"/>
    </source>
</evidence>
<dbReference type="OrthoDB" id="10390974at2759"/>
<dbReference type="GeneID" id="3865155"/>
<sequence>MASFDDFFGDKDPIPNKNSAKNNVKDGNLTSSNSFEKNHLNASSESKQNPGESLNLSQVNQKASSTKPENESSNPYEVWQKKFTERIETLKLKEAEEIENRTKLAAAELEQWHKNRKLQIDEKLKTLLEQEPSENSSNRTEFDWITASKYLESSEFFQKDQSSGQNQKLIELIMKKKHILEKSRNSTK</sequence>
<feature type="region of interest" description="Disordered" evidence="1">
    <location>
        <begin position="1"/>
        <end position="78"/>
    </location>
</feature>
<dbReference type="InParanoid" id="Q4UBJ4"/>
<dbReference type="eggNOG" id="ENOG502QXNN">
    <property type="taxonomic scope" value="Eukaryota"/>
</dbReference>